<dbReference type="Proteomes" id="UP000019373">
    <property type="component" value="Unassembled WGS sequence"/>
</dbReference>
<keyword evidence="1" id="KW-0677">Repeat</keyword>
<dbReference type="AlphaFoldDB" id="U1GMA2"/>
<dbReference type="Pfam" id="PF24883">
    <property type="entry name" value="NPHP3_N"/>
    <property type="match status" value="1"/>
</dbReference>
<name>U1GMA2_ENDPU</name>
<dbReference type="GeneID" id="19242017"/>
<evidence type="ECO:0000256" key="1">
    <source>
        <dbReference type="ARBA" id="ARBA00022737"/>
    </source>
</evidence>
<dbReference type="OrthoDB" id="1577640at2759"/>
<dbReference type="Pfam" id="PF22939">
    <property type="entry name" value="WHD_GPIID"/>
    <property type="match status" value="1"/>
</dbReference>
<dbReference type="InterPro" id="IPR029498">
    <property type="entry name" value="HeLo_dom"/>
</dbReference>
<evidence type="ECO:0000259" key="3">
    <source>
        <dbReference type="Pfam" id="PF22939"/>
    </source>
</evidence>
<feature type="domain" description="GPI inositol-deacylase winged helix" evidence="3">
    <location>
        <begin position="501"/>
        <end position="600"/>
    </location>
</feature>
<dbReference type="Pfam" id="PF14479">
    <property type="entry name" value="HeLo"/>
    <property type="match status" value="1"/>
</dbReference>
<dbReference type="Gene3D" id="3.40.50.300">
    <property type="entry name" value="P-loop containing nucleotide triphosphate hydrolases"/>
    <property type="match status" value="1"/>
</dbReference>
<dbReference type="PANTHER" id="PTHR10039">
    <property type="entry name" value="AMELOGENIN"/>
    <property type="match status" value="1"/>
</dbReference>
<sequence length="638" mass="72309">METVSLAAAVPGLLTSCLDLIERIDSYKSFDVHSRQLLLGDKLSNEHHARLDYPEVASVVKTILSSVCEIFQKSEHTRTRLRLQPEQANPVASPWPVFTRKNTDMNKAGRNASSAKIGIAWAVKYRGQFTNQVEMFEVLVDKLYELVPPNRGEGQIQKRNDHGDRIDAITNMNMFSNFQRDLDMLMKETRRNAITQAYKAIDEWLDATEFDQQYDKHVSARLEGTCDWIFDHPAYREWISMDYLDKAAKFFWICAPAGHGKSVLCARLVQRLAETAAFPLAYVFSSSHVQAGGQPDGIIRSWISQWTKHNQIAFDLVRDNLQSGKVSRRASQAEIWVLFETVVSQVESCTCILDGFDEYNQFDDNRRDFLRMLKKVVAGTRTRCLVASRGETDIELELYCAAGSSGKQTMLECRFSKNKIQADIDLYSKTVVAKKLPSKDESFQQELATHMAKKCEGMFLWIKLQQEQLRGGKSKKELRNIVKSMPSGLAQSYARNWTNIMNLSETDRHRAISILRWTTFALRPLTIAELTEALIVEPEIGSANLAVDDLPEEINQEYIDDEIKSLCGSLVEIRSAAPTTPPGSQTIYLVHVSIKEYLLSVLPAPLGLETISTSIPWDAVQNIDLAKVCLRYLNFKNV</sequence>
<dbReference type="InterPro" id="IPR056884">
    <property type="entry name" value="NPHP3-like_N"/>
</dbReference>
<reference evidence="6" key="1">
    <citation type="journal article" date="2014" name="BMC Genomics">
        <title>Genome characteristics reveal the impact of lichenization on lichen-forming fungus Endocarpon pusillum Hedwig (Verrucariales, Ascomycota).</title>
        <authorList>
            <person name="Wang Y.-Y."/>
            <person name="Liu B."/>
            <person name="Zhang X.-Y."/>
            <person name="Zhou Q.-M."/>
            <person name="Zhang T."/>
            <person name="Li H."/>
            <person name="Yu Y.-F."/>
            <person name="Zhang X.-L."/>
            <person name="Hao X.-Y."/>
            <person name="Wang M."/>
            <person name="Wang L."/>
            <person name="Wei J.-C."/>
        </authorList>
    </citation>
    <scope>NUCLEOTIDE SEQUENCE [LARGE SCALE GENOMIC DNA]</scope>
    <source>
        <strain evidence="6">Z07020 / HMAS-L-300199</strain>
    </source>
</reference>
<dbReference type="HOGENOM" id="CLU_000288_34_8_1"/>
<dbReference type="PANTHER" id="PTHR10039:SF14">
    <property type="entry name" value="NACHT DOMAIN-CONTAINING PROTEIN"/>
    <property type="match status" value="1"/>
</dbReference>
<dbReference type="InterPro" id="IPR027417">
    <property type="entry name" value="P-loop_NTPase"/>
</dbReference>
<accession>U1GMA2</accession>
<dbReference type="SUPFAM" id="SSF52540">
    <property type="entry name" value="P-loop containing nucleoside triphosphate hydrolases"/>
    <property type="match status" value="1"/>
</dbReference>
<proteinExistence type="predicted"/>
<organism evidence="5 6">
    <name type="scientific">Endocarpon pusillum (strain Z07020 / HMAS-L-300199)</name>
    <name type="common">Lichen-forming fungus</name>
    <dbReference type="NCBI Taxonomy" id="1263415"/>
    <lineage>
        <taxon>Eukaryota</taxon>
        <taxon>Fungi</taxon>
        <taxon>Dikarya</taxon>
        <taxon>Ascomycota</taxon>
        <taxon>Pezizomycotina</taxon>
        <taxon>Eurotiomycetes</taxon>
        <taxon>Chaetothyriomycetidae</taxon>
        <taxon>Verrucariales</taxon>
        <taxon>Verrucariaceae</taxon>
        <taxon>Endocarpon</taxon>
    </lineage>
</organism>
<dbReference type="eggNOG" id="KOG4177">
    <property type="taxonomic scope" value="Eukaryota"/>
</dbReference>
<evidence type="ECO:0000259" key="4">
    <source>
        <dbReference type="Pfam" id="PF24883"/>
    </source>
</evidence>
<dbReference type="InterPro" id="IPR038305">
    <property type="entry name" value="HeLo_sf"/>
</dbReference>
<dbReference type="RefSeq" id="XP_007801351.1">
    <property type="nucleotide sequence ID" value="XM_007803160.1"/>
</dbReference>
<keyword evidence="6" id="KW-1185">Reference proteome</keyword>
<gene>
    <name evidence="5" type="ORF">EPUS_07130</name>
</gene>
<dbReference type="InterPro" id="IPR054471">
    <property type="entry name" value="GPIID_WHD"/>
</dbReference>
<dbReference type="Gene3D" id="1.20.120.1020">
    <property type="entry name" value="Prion-inhibition and propagation, HeLo domain"/>
    <property type="match status" value="1"/>
</dbReference>
<feature type="domain" description="Nephrocystin 3-like N-terminal" evidence="4">
    <location>
        <begin position="224"/>
        <end position="389"/>
    </location>
</feature>
<evidence type="ECO:0000259" key="2">
    <source>
        <dbReference type="Pfam" id="PF14479"/>
    </source>
</evidence>
<dbReference type="OMA" id="TSTRIMI"/>
<dbReference type="EMBL" id="KE721000">
    <property type="protein sequence ID" value="ERF73036.1"/>
    <property type="molecule type" value="Genomic_DNA"/>
</dbReference>
<protein>
    <submittedName>
        <fullName evidence="5">Uncharacterized protein</fullName>
    </submittedName>
</protein>
<evidence type="ECO:0000313" key="6">
    <source>
        <dbReference type="Proteomes" id="UP000019373"/>
    </source>
</evidence>
<feature type="domain" description="Prion-inhibition and propagation HeLo" evidence="2">
    <location>
        <begin position="46"/>
        <end position="157"/>
    </location>
</feature>
<evidence type="ECO:0000313" key="5">
    <source>
        <dbReference type="EMBL" id="ERF73036.1"/>
    </source>
</evidence>